<keyword evidence="3" id="KW-0238">DNA-binding</keyword>
<dbReference type="InterPro" id="IPR050950">
    <property type="entry name" value="HTH-type_LysR_regulators"/>
</dbReference>
<dbReference type="Pfam" id="PF00126">
    <property type="entry name" value="HTH_1"/>
    <property type="match status" value="1"/>
</dbReference>
<organism evidence="6 7">
    <name type="scientific">Microbacterium rhizomatis</name>
    <dbReference type="NCBI Taxonomy" id="1631477"/>
    <lineage>
        <taxon>Bacteria</taxon>
        <taxon>Bacillati</taxon>
        <taxon>Actinomycetota</taxon>
        <taxon>Actinomycetes</taxon>
        <taxon>Micrococcales</taxon>
        <taxon>Microbacteriaceae</taxon>
        <taxon>Microbacterium</taxon>
    </lineage>
</organism>
<dbReference type="FunFam" id="1.10.10.10:FF:000001">
    <property type="entry name" value="LysR family transcriptional regulator"/>
    <property type="match status" value="1"/>
</dbReference>
<dbReference type="InterPro" id="IPR000847">
    <property type="entry name" value="LysR_HTH_N"/>
</dbReference>
<dbReference type="InterPro" id="IPR036388">
    <property type="entry name" value="WH-like_DNA-bd_sf"/>
</dbReference>
<dbReference type="SUPFAM" id="SSF53850">
    <property type="entry name" value="Periplasmic binding protein-like II"/>
    <property type="match status" value="1"/>
</dbReference>
<evidence type="ECO:0000313" key="7">
    <source>
        <dbReference type="Proteomes" id="UP000325827"/>
    </source>
</evidence>
<evidence type="ECO:0000256" key="3">
    <source>
        <dbReference type="ARBA" id="ARBA00023125"/>
    </source>
</evidence>
<accession>A0A5J5IZH5</accession>
<sequence>MNVGCTVDLRQMEYFVALAEENQFTRAAELTRVSQSGLSAAIKTLEHDLNAKLFVRTTRRVELTTAGRALYPHARRLLAEADAGRDAVTATVGKFTGSLRVGAEQCLGSVNVPELVERFHRRHREVEITFTQAGSGELLRKMRDGEIDLAFVAGTPETTDARLRLTGLDHVTLATEPLVALTPPDHPLASQKSVSLEELQDRTFIDLDDTWAIRVVTDELLAKRKIVRRVAFTVSDIHALIDMINRGLALAIVPQSVSRKAIAAELHTLSLIDERDPVWTVSAAYAHAERGSALMREFLSLIEPPR</sequence>
<reference evidence="7" key="1">
    <citation type="submission" date="2019-09" db="EMBL/GenBank/DDBJ databases">
        <title>Mumia zhuanghuii sp. nov. isolated from the intestinal contents of plateau pika (Ochotona curzoniae) in the Qinghai-Tibet plateau of China.</title>
        <authorList>
            <person name="Tian Z."/>
        </authorList>
    </citation>
    <scope>NUCLEOTIDE SEQUENCE [LARGE SCALE GENOMIC DNA]</scope>
    <source>
        <strain evidence="7">JCM 30598</strain>
    </source>
</reference>
<dbReference type="Gene3D" id="1.10.10.10">
    <property type="entry name" value="Winged helix-like DNA-binding domain superfamily/Winged helix DNA-binding domain"/>
    <property type="match status" value="1"/>
</dbReference>
<keyword evidence="4" id="KW-0804">Transcription</keyword>
<dbReference type="GO" id="GO:0003700">
    <property type="term" value="F:DNA-binding transcription factor activity"/>
    <property type="evidence" value="ECO:0007669"/>
    <property type="project" value="InterPro"/>
</dbReference>
<evidence type="ECO:0000256" key="2">
    <source>
        <dbReference type="ARBA" id="ARBA00023015"/>
    </source>
</evidence>
<dbReference type="InterPro" id="IPR036390">
    <property type="entry name" value="WH_DNA-bd_sf"/>
</dbReference>
<keyword evidence="7" id="KW-1185">Reference proteome</keyword>
<name>A0A5J5IZH5_9MICO</name>
<dbReference type="PANTHER" id="PTHR30419">
    <property type="entry name" value="HTH-TYPE TRANSCRIPTIONAL REGULATOR YBHD"/>
    <property type="match status" value="1"/>
</dbReference>
<dbReference type="SUPFAM" id="SSF46785">
    <property type="entry name" value="Winged helix' DNA-binding domain"/>
    <property type="match status" value="1"/>
</dbReference>
<dbReference type="PRINTS" id="PR00039">
    <property type="entry name" value="HTHLYSR"/>
</dbReference>
<evidence type="ECO:0000256" key="4">
    <source>
        <dbReference type="ARBA" id="ARBA00023163"/>
    </source>
</evidence>
<gene>
    <name evidence="6" type="ORF">F6B43_09690</name>
</gene>
<dbReference type="OrthoDB" id="3636008at2"/>
<dbReference type="AlphaFoldDB" id="A0A5J5IZH5"/>
<dbReference type="Gene3D" id="3.40.190.290">
    <property type="match status" value="1"/>
</dbReference>
<evidence type="ECO:0000313" key="6">
    <source>
        <dbReference type="EMBL" id="KAA9107711.1"/>
    </source>
</evidence>
<keyword evidence="2" id="KW-0805">Transcription regulation</keyword>
<dbReference type="GO" id="GO:0003677">
    <property type="term" value="F:DNA binding"/>
    <property type="evidence" value="ECO:0007669"/>
    <property type="project" value="UniProtKB-KW"/>
</dbReference>
<dbReference type="Pfam" id="PF03466">
    <property type="entry name" value="LysR_substrate"/>
    <property type="match status" value="1"/>
</dbReference>
<dbReference type="InterPro" id="IPR005119">
    <property type="entry name" value="LysR_subst-bd"/>
</dbReference>
<feature type="domain" description="HTH lysR-type" evidence="5">
    <location>
        <begin position="7"/>
        <end position="64"/>
    </location>
</feature>
<dbReference type="EMBL" id="VYSA01000002">
    <property type="protein sequence ID" value="KAA9107711.1"/>
    <property type="molecule type" value="Genomic_DNA"/>
</dbReference>
<evidence type="ECO:0000256" key="1">
    <source>
        <dbReference type="ARBA" id="ARBA00009437"/>
    </source>
</evidence>
<dbReference type="PROSITE" id="PS50931">
    <property type="entry name" value="HTH_LYSR"/>
    <property type="match status" value="1"/>
</dbReference>
<proteinExistence type="inferred from homology"/>
<protein>
    <submittedName>
        <fullName evidence="6">LysR family transcriptional regulator</fullName>
    </submittedName>
</protein>
<dbReference type="Proteomes" id="UP000325827">
    <property type="component" value="Unassembled WGS sequence"/>
</dbReference>
<comment type="caution">
    <text evidence="6">The sequence shown here is derived from an EMBL/GenBank/DDBJ whole genome shotgun (WGS) entry which is preliminary data.</text>
</comment>
<comment type="similarity">
    <text evidence="1">Belongs to the LysR transcriptional regulatory family.</text>
</comment>
<dbReference type="PANTHER" id="PTHR30419:SF31">
    <property type="entry name" value="BLR3139 PROTEIN"/>
    <property type="match status" value="1"/>
</dbReference>
<evidence type="ECO:0000259" key="5">
    <source>
        <dbReference type="PROSITE" id="PS50931"/>
    </source>
</evidence>
<dbReference type="GO" id="GO:0005829">
    <property type="term" value="C:cytosol"/>
    <property type="evidence" value="ECO:0007669"/>
    <property type="project" value="TreeGrafter"/>
</dbReference>